<gene>
    <name evidence="1" type="ORF">SAMN00017477_0106</name>
</gene>
<proteinExistence type="predicted"/>
<dbReference type="Proteomes" id="UP000192368">
    <property type="component" value="Unassembled WGS sequence"/>
</dbReference>
<evidence type="ECO:0000313" key="1">
    <source>
        <dbReference type="EMBL" id="SMB78830.1"/>
    </source>
</evidence>
<dbReference type="STRING" id="573058.SAMN00017477_0106"/>
<keyword evidence="2" id="KW-1185">Reference proteome</keyword>
<dbReference type="OrthoDB" id="3242975at2"/>
<organism evidence="1 2">
    <name type="scientific">Peptoniphilus asaccharolyticus DSM 20463</name>
    <dbReference type="NCBI Taxonomy" id="573058"/>
    <lineage>
        <taxon>Bacteria</taxon>
        <taxon>Bacillati</taxon>
        <taxon>Bacillota</taxon>
        <taxon>Tissierellia</taxon>
        <taxon>Tissierellales</taxon>
        <taxon>Peptoniphilaceae</taxon>
        <taxon>Peptoniphilus</taxon>
    </lineage>
</organism>
<dbReference type="RefSeq" id="WP_084229821.1">
    <property type="nucleotide sequence ID" value="NZ_FWWR01000008.1"/>
</dbReference>
<evidence type="ECO:0000313" key="2">
    <source>
        <dbReference type="Proteomes" id="UP000192368"/>
    </source>
</evidence>
<protein>
    <submittedName>
        <fullName evidence="1">Uncharacterized protein</fullName>
    </submittedName>
</protein>
<dbReference type="EMBL" id="FWWR01000008">
    <property type="protein sequence ID" value="SMB78830.1"/>
    <property type="molecule type" value="Genomic_DNA"/>
</dbReference>
<dbReference type="AlphaFoldDB" id="A0A1W1UCQ5"/>
<sequence length="113" mass="13859">MKNIRTDLKKELRKDCKKYIRCIESQNYLFIINEEIKINIEKEQIILNIVEYMNATSIDEKIIFNYRFLSKEKSCIALCLYLYISERTFYRRQNNLLDQINYFYRGSLFIRTS</sequence>
<name>A0A1W1UCQ5_PEPAS</name>
<accession>A0A1W1UCQ5</accession>
<reference evidence="2" key="1">
    <citation type="submission" date="2017-04" db="EMBL/GenBank/DDBJ databases">
        <authorList>
            <person name="Varghese N."/>
            <person name="Submissions S."/>
        </authorList>
    </citation>
    <scope>NUCLEOTIDE SEQUENCE [LARGE SCALE GENOMIC DNA]</scope>
    <source>
        <strain evidence="2">DSM 20463</strain>
    </source>
</reference>